<dbReference type="EMBL" id="CAJNOQ010022887">
    <property type="protein sequence ID" value="CAF1507308.1"/>
    <property type="molecule type" value="Genomic_DNA"/>
</dbReference>
<dbReference type="OrthoDB" id="6500128at2759"/>
<organism evidence="9 11">
    <name type="scientific">Didymodactylos carnosus</name>
    <dbReference type="NCBI Taxonomy" id="1234261"/>
    <lineage>
        <taxon>Eukaryota</taxon>
        <taxon>Metazoa</taxon>
        <taxon>Spiralia</taxon>
        <taxon>Gnathifera</taxon>
        <taxon>Rotifera</taxon>
        <taxon>Eurotatoria</taxon>
        <taxon>Bdelloidea</taxon>
        <taxon>Philodinida</taxon>
        <taxon>Philodinidae</taxon>
        <taxon>Didymodactylos</taxon>
    </lineage>
</organism>
<evidence type="ECO:0000256" key="4">
    <source>
        <dbReference type="ARBA" id="ARBA00022840"/>
    </source>
</evidence>
<dbReference type="Gene3D" id="1.20.1560.10">
    <property type="entry name" value="ABC transporter type 1, transmembrane domain"/>
    <property type="match status" value="1"/>
</dbReference>
<feature type="domain" description="ABC transmembrane type-1" evidence="8">
    <location>
        <begin position="62"/>
        <end position="137"/>
    </location>
</feature>
<dbReference type="InterPro" id="IPR036640">
    <property type="entry name" value="ABC1_TM_sf"/>
</dbReference>
<dbReference type="Pfam" id="PF00664">
    <property type="entry name" value="ABC_membrane"/>
    <property type="match status" value="1"/>
</dbReference>
<gene>
    <name evidence="9" type="ORF">GPM918_LOCUS36953</name>
    <name evidence="10" type="ORF">SRO942_LOCUS37707</name>
</gene>
<dbReference type="PANTHER" id="PTHR24223">
    <property type="entry name" value="ATP-BINDING CASSETTE SUB-FAMILY C"/>
    <property type="match status" value="1"/>
</dbReference>
<dbReference type="GO" id="GO:0005524">
    <property type="term" value="F:ATP binding"/>
    <property type="evidence" value="ECO:0007669"/>
    <property type="project" value="UniProtKB-KW"/>
</dbReference>
<dbReference type="GO" id="GO:0140359">
    <property type="term" value="F:ABC-type transporter activity"/>
    <property type="evidence" value="ECO:0007669"/>
    <property type="project" value="InterPro"/>
</dbReference>
<evidence type="ECO:0000313" key="9">
    <source>
        <dbReference type="EMBL" id="CAF1507308.1"/>
    </source>
</evidence>
<evidence type="ECO:0000259" key="8">
    <source>
        <dbReference type="PROSITE" id="PS50929"/>
    </source>
</evidence>
<keyword evidence="3" id="KW-0547">Nucleotide-binding</keyword>
<dbReference type="Proteomes" id="UP000681722">
    <property type="component" value="Unassembled WGS sequence"/>
</dbReference>
<accession>A0A815TKK1</accession>
<dbReference type="AlphaFoldDB" id="A0A815TKK1"/>
<evidence type="ECO:0000256" key="5">
    <source>
        <dbReference type="ARBA" id="ARBA00022989"/>
    </source>
</evidence>
<reference evidence="9" key="1">
    <citation type="submission" date="2021-02" db="EMBL/GenBank/DDBJ databases">
        <authorList>
            <person name="Nowell W R."/>
        </authorList>
    </citation>
    <scope>NUCLEOTIDE SEQUENCE</scope>
</reference>
<dbReference type="PROSITE" id="PS50929">
    <property type="entry name" value="ABC_TM1F"/>
    <property type="match status" value="1"/>
</dbReference>
<evidence type="ECO:0000256" key="7">
    <source>
        <dbReference type="SAM" id="Phobius"/>
    </source>
</evidence>
<feature type="transmembrane region" description="Helical" evidence="7">
    <location>
        <begin position="98"/>
        <end position="121"/>
    </location>
</feature>
<keyword evidence="1" id="KW-0813">Transport</keyword>
<dbReference type="InterPro" id="IPR011527">
    <property type="entry name" value="ABC1_TM_dom"/>
</dbReference>
<evidence type="ECO:0000313" key="10">
    <source>
        <dbReference type="EMBL" id="CAF4368416.1"/>
    </source>
</evidence>
<protein>
    <recommendedName>
        <fullName evidence="8">ABC transmembrane type-1 domain-containing protein</fullName>
    </recommendedName>
</protein>
<sequence>MEKGRIIDEGTYHELLDKRDIFHHLIHEIQHQKSENNSEINDKNKLEQLESGLDSIGGYQDGRIINRFSKDTAIIDGRLPSQLIDYIDLTFTTVGTFVFINIINPWTLIPTILGFIGLLYIRQIYVSSAQDCQRLESLDQLHI</sequence>
<keyword evidence="11" id="KW-1185">Reference proteome</keyword>
<evidence type="ECO:0000256" key="3">
    <source>
        <dbReference type="ARBA" id="ARBA00022741"/>
    </source>
</evidence>
<dbReference type="Proteomes" id="UP000663829">
    <property type="component" value="Unassembled WGS sequence"/>
</dbReference>
<comment type="caution">
    <text evidence="9">The sequence shown here is derived from an EMBL/GenBank/DDBJ whole genome shotgun (WGS) entry which is preliminary data.</text>
</comment>
<dbReference type="InterPro" id="IPR050173">
    <property type="entry name" value="ABC_transporter_C-like"/>
</dbReference>
<name>A0A815TKK1_9BILA</name>
<dbReference type="EMBL" id="CAJOBC010088416">
    <property type="protein sequence ID" value="CAF4368416.1"/>
    <property type="molecule type" value="Genomic_DNA"/>
</dbReference>
<evidence type="ECO:0000256" key="2">
    <source>
        <dbReference type="ARBA" id="ARBA00022692"/>
    </source>
</evidence>
<dbReference type="GO" id="GO:0016020">
    <property type="term" value="C:membrane"/>
    <property type="evidence" value="ECO:0007669"/>
    <property type="project" value="InterPro"/>
</dbReference>
<keyword evidence="2 7" id="KW-0812">Transmembrane</keyword>
<evidence type="ECO:0000256" key="1">
    <source>
        <dbReference type="ARBA" id="ARBA00022448"/>
    </source>
</evidence>
<proteinExistence type="predicted"/>
<evidence type="ECO:0000313" key="11">
    <source>
        <dbReference type="Proteomes" id="UP000663829"/>
    </source>
</evidence>
<dbReference type="SUPFAM" id="SSF90123">
    <property type="entry name" value="ABC transporter transmembrane region"/>
    <property type="match status" value="1"/>
</dbReference>
<dbReference type="PANTHER" id="PTHR24223:SF448">
    <property type="entry name" value="FI20146P1-RELATED"/>
    <property type="match status" value="1"/>
</dbReference>
<evidence type="ECO:0000256" key="6">
    <source>
        <dbReference type="ARBA" id="ARBA00023136"/>
    </source>
</evidence>
<keyword evidence="6 7" id="KW-0472">Membrane</keyword>
<keyword evidence="5 7" id="KW-1133">Transmembrane helix</keyword>
<keyword evidence="4" id="KW-0067">ATP-binding</keyword>